<dbReference type="OrthoDB" id="9804143at2"/>
<dbReference type="GO" id="GO:0034204">
    <property type="term" value="P:lipid translocation"/>
    <property type="evidence" value="ECO:0007669"/>
    <property type="project" value="TreeGrafter"/>
</dbReference>
<evidence type="ECO:0000256" key="7">
    <source>
        <dbReference type="ARBA" id="ARBA00023136"/>
    </source>
</evidence>
<evidence type="ECO:0000256" key="6">
    <source>
        <dbReference type="ARBA" id="ARBA00022989"/>
    </source>
</evidence>
<dbReference type="UniPathway" id="UPA00219"/>
<reference evidence="10 11" key="1">
    <citation type="submission" date="2018-03" db="EMBL/GenBank/DDBJ databases">
        <title>Genome sequence of Clostridium liquoris DSM 100320.</title>
        <authorList>
            <person name="Poehlein A."/>
            <person name="Daniel R."/>
        </authorList>
    </citation>
    <scope>NUCLEOTIDE SEQUENCE [LARGE SCALE GENOMIC DNA]</scope>
    <source>
        <strain evidence="10 11">DSM 100320</strain>
    </source>
</reference>
<dbReference type="GO" id="GO:0008360">
    <property type="term" value="P:regulation of cell shape"/>
    <property type="evidence" value="ECO:0007669"/>
    <property type="project" value="UniProtKB-UniRule"/>
</dbReference>
<feature type="transmembrane region" description="Helical" evidence="8">
    <location>
        <begin position="89"/>
        <end position="111"/>
    </location>
</feature>
<feature type="transmembrane region" description="Helical" evidence="8">
    <location>
        <begin position="440"/>
        <end position="461"/>
    </location>
</feature>
<feature type="transmembrane region" description="Helical" evidence="8">
    <location>
        <begin position="481"/>
        <end position="507"/>
    </location>
</feature>
<dbReference type="PANTHER" id="PTHR47019:SF1">
    <property type="entry name" value="LIPID II FLIPPASE MURJ"/>
    <property type="match status" value="1"/>
</dbReference>
<comment type="function">
    <text evidence="8 9">Involved in peptidoglycan biosynthesis. Transports lipid-linked peptidoglycan precursors from the inner to the outer leaflet of the cytoplasmic membrane.</text>
</comment>
<name>A0A2T0AZW8_9CLOT</name>
<organism evidence="10 11">
    <name type="scientific">Clostridium liquoris</name>
    <dbReference type="NCBI Taxonomy" id="1289519"/>
    <lineage>
        <taxon>Bacteria</taxon>
        <taxon>Bacillati</taxon>
        <taxon>Bacillota</taxon>
        <taxon>Clostridia</taxon>
        <taxon>Eubacteriales</taxon>
        <taxon>Clostridiaceae</taxon>
        <taxon>Clostridium</taxon>
    </lineage>
</organism>
<dbReference type="InterPro" id="IPR004268">
    <property type="entry name" value="MurJ"/>
</dbReference>
<dbReference type="PANTHER" id="PTHR47019">
    <property type="entry name" value="LIPID II FLIPPASE MURJ"/>
    <property type="match status" value="1"/>
</dbReference>
<evidence type="ECO:0000313" key="11">
    <source>
        <dbReference type="Proteomes" id="UP000239706"/>
    </source>
</evidence>
<feature type="transmembrane region" description="Helical" evidence="8">
    <location>
        <begin position="131"/>
        <end position="152"/>
    </location>
</feature>
<keyword evidence="7 8" id="KW-0472">Membrane</keyword>
<evidence type="ECO:0000256" key="1">
    <source>
        <dbReference type="ARBA" id="ARBA00004651"/>
    </source>
</evidence>
<evidence type="ECO:0000256" key="3">
    <source>
        <dbReference type="ARBA" id="ARBA00022692"/>
    </source>
</evidence>
<keyword evidence="3 8" id="KW-0812">Transmembrane</keyword>
<keyword evidence="2 8" id="KW-1003">Cell membrane</keyword>
<feature type="transmembrane region" description="Helical" evidence="8">
    <location>
        <begin position="185"/>
        <end position="207"/>
    </location>
</feature>
<evidence type="ECO:0000313" key="10">
    <source>
        <dbReference type="EMBL" id="PRR76804.1"/>
    </source>
</evidence>
<feature type="transmembrane region" description="Helical" evidence="8">
    <location>
        <begin position="273"/>
        <end position="290"/>
    </location>
</feature>
<feature type="transmembrane region" description="Helical" evidence="8">
    <location>
        <begin position="311"/>
        <end position="336"/>
    </location>
</feature>
<dbReference type="GO" id="GO:0071555">
    <property type="term" value="P:cell wall organization"/>
    <property type="evidence" value="ECO:0007669"/>
    <property type="project" value="UniProtKB-UniRule"/>
</dbReference>
<evidence type="ECO:0000256" key="8">
    <source>
        <dbReference type="HAMAP-Rule" id="MF_02078"/>
    </source>
</evidence>
<proteinExistence type="inferred from homology"/>
<dbReference type="PRINTS" id="PR01806">
    <property type="entry name" value="VIRFACTRMVIN"/>
</dbReference>
<evidence type="ECO:0000256" key="4">
    <source>
        <dbReference type="ARBA" id="ARBA00022960"/>
    </source>
</evidence>
<comment type="similarity">
    <text evidence="8 9">Belongs to the MurJ/MviN family.</text>
</comment>
<keyword evidence="8 9" id="KW-0813">Transport</keyword>
<dbReference type="GO" id="GO:0009252">
    <property type="term" value="P:peptidoglycan biosynthetic process"/>
    <property type="evidence" value="ECO:0007669"/>
    <property type="project" value="UniProtKB-UniRule"/>
</dbReference>
<evidence type="ECO:0000256" key="2">
    <source>
        <dbReference type="ARBA" id="ARBA00022475"/>
    </source>
</evidence>
<evidence type="ECO:0000256" key="5">
    <source>
        <dbReference type="ARBA" id="ARBA00022984"/>
    </source>
</evidence>
<accession>A0A2T0AZW8</accession>
<dbReference type="RefSeq" id="WP_106064748.1">
    <property type="nucleotide sequence ID" value="NZ_PVXO01000073.1"/>
</dbReference>
<comment type="subcellular location">
    <subcellularLocation>
        <location evidence="1 8">Cell membrane</location>
        <topology evidence="1 8">Multi-pass membrane protein</topology>
    </subcellularLocation>
</comment>
<sequence>MSKDKFFKSSAIVMILIIIGKVLAVVRDSLVAAKFGITYIADIYNFSIGMVYLLTTISYGLTTTFIPLNTDHIKKYTKEKRNKFVNNVINTYGIFTIILTIILILLSKYIIIIFGNRFSNDTEVFNMSVTVIRIMFLSLIFISLQSIVTGALQCHNEFYEPAAMSIVSNIVFIVYLVFFTKSYGIYGFAVATVIGFFAQFIINVPKFKKLGYKYEFFIDFKDSELKKMLILMVPVIISTSVIQLNNFINRAFAVNIFEGAVAVLDLANKLNTLAYEVFAIGIAMVIYPTLSQYASGKNLKEYKEALLKGINTILLIMIPAAFAIAILRTPLITLLFKRGMFDEKAVELTSNALLFFTPAMVAYGVRDILNKAFYAVKDTKTPMINSFLGIIINIIINIFIVKYMKVSGLTLATSISSILTTILMMISLNKKLNGINLRNMFISFVKILCSSIIMGIAIFFINKNSMALFGMNMKGSIISLSISFILGSLVYFLSIYVLGIEEFTYFINLLKSKIKIK</sequence>
<keyword evidence="4 8" id="KW-0133">Cell shape</keyword>
<evidence type="ECO:0000256" key="9">
    <source>
        <dbReference type="PIRNR" id="PIRNR002869"/>
    </source>
</evidence>
<feature type="transmembrane region" description="Helical" evidence="8">
    <location>
        <begin position="159"/>
        <end position="179"/>
    </location>
</feature>
<dbReference type="GO" id="GO:0015648">
    <property type="term" value="F:lipid-linked peptidoglycan transporter activity"/>
    <property type="evidence" value="ECO:0007669"/>
    <property type="project" value="UniProtKB-UniRule"/>
</dbReference>
<dbReference type="HAMAP" id="MF_02078">
    <property type="entry name" value="MurJ_MviN"/>
    <property type="match status" value="1"/>
</dbReference>
<feature type="transmembrane region" description="Helical" evidence="8">
    <location>
        <begin position="409"/>
        <end position="428"/>
    </location>
</feature>
<dbReference type="Pfam" id="PF03023">
    <property type="entry name" value="MurJ"/>
    <property type="match status" value="1"/>
</dbReference>
<comment type="pathway">
    <text evidence="8">Cell wall biogenesis; peptidoglycan biosynthesis.</text>
</comment>
<feature type="transmembrane region" description="Helical" evidence="8">
    <location>
        <begin position="228"/>
        <end position="248"/>
    </location>
</feature>
<feature type="transmembrane region" description="Helical" evidence="8">
    <location>
        <begin position="386"/>
        <end position="403"/>
    </location>
</feature>
<dbReference type="Proteomes" id="UP000239706">
    <property type="component" value="Unassembled WGS sequence"/>
</dbReference>
<keyword evidence="8 9" id="KW-0961">Cell wall biogenesis/degradation</keyword>
<dbReference type="EMBL" id="PVXO01000073">
    <property type="protein sequence ID" value="PRR76804.1"/>
    <property type="molecule type" value="Genomic_DNA"/>
</dbReference>
<gene>
    <name evidence="8 10" type="primary">murJ</name>
    <name evidence="10" type="ORF">CLLI_27340</name>
</gene>
<dbReference type="InterPro" id="IPR051050">
    <property type="entry name" value="Lipid_II_flippase_MurJ/MviN"/>
</dbReference>
<keyword evidence="5 8" id="KW-0573">Peptidoglycan synthesis</keyword>
<keyword evidence="11" id="KW-1185">Reference proteome</keyword>
<dbReference type="PIRSF" id="PIRSF002869">
    <property type="entry name" value="MviN"/>
    <property type="match status" value="1"/>
</dbReference>
<dbReference type="AlphaFoldDB" id="A0A2T0AZW8"/>
<keyword evidence="6 8" id="KW-1133">Transmembrane helix</keyword>
<dbReference type="CDD" id="cd13123">
    <property type="entry name" value="MATE_MurJ_like"/>
    <property type="match status" value="1"/>
</dbReference>
<dbReference type="GO" id="GO:0005886">
    <property type="term" value="C:plasma membrane"/>
    <property type="evidence" value="ECO:0007669"/>
    <property type="project" value="UniProtKB-SubCell"/>
</dbReference>
<dbReference type="NCBIfam" id="TIGR01695">
    <property type="entry name" value="murJ_mviN"/>
    <property type="match status" value="1"/>
</dbReference>
<protein>
    <recommendedName>
        <fullName evidence="8">Probable lipid II flippase MurJ</fullName>
    </recommendedName>
</protein>
<feature type="transmembrane region" description="Helical" evidence="8">
    <location>
        <begin position="48"/>
        <end position="68"/>
    </location>
</feature>
<comment type="caution">
    <text evidence="10">The sequence shown here is derived from an EMBL/GenBank/DDBJ whole genome shotgun (WGS) entry which is preliminary data.</text>
</comment>
<feature type="transmembrane region" description="Helical" evidence="8">
    <location>
        <begin position="348"/>
        <end position="365"/>
    </location>
</feature>